<keyword evidence="3" id="KW-0597">Phosphoprotein</keyword>
<feature type="region of interest" description="Disordered" evidence="7">
    <location>
        <begin position="1588"/>
        <end position="1721"/>
    </location>
</feature>
<organism evidence="9 10">
    <name type="scientific">Channa argus</name>
    <name type="common">Northern snakehead</name>
    <name type="synonym">Ophicephalus argus</name>
    <dbReference type="NCBI Taxonomy" id="215402"/>
    <lineage>
        <taxon>Eukaryota</taxon>
        <taxon>Metazoa</taxon>
        <taxon>Chordata</taxon>
        <taxon>Craniata</taxon>
        <taxon>Vertebrata</taxon>
        <taxon>Euteleostomi</taxon>
        <taxon>Actinopterygii</taxon>
        <taxon>Neopterygii</taxon>
        <taxon>Teleostei</taxon>
        <taxon>Neoteleostei</taxon>
        <taxon>Acanthomorphata</taxon>
        <taxon>Anabantaria</taxon>
        <taxon>Anabantiformes</taxon>
        <taxon>Channoidei</taxon>
        <taxon>Channidae</taxon>
        <taxon>Channa</taxon>
    </lineage>
</organism>
<dbReference type="OrthoDB" id="6288785at2759"/>
<dbReference type="CDD" id="cd22673">
    <property type="entry name" value="FHA_Ki67"/>
    <property type="match status" value="1"/>
</dbReference>
<feature type="compositionally biased region" description="Basic and acidic residues" evidence="7">
    <location>
        <begin position="895"/>
        <end position="905"/>
    </location>
</feature>
<evidence type="ECO:0000313" key="10">
    <source>
        <dbReference type="Proteomes" id="UP000503349"/>
    </source>
</evidence>
<dbReference type="InterPro" id="IPR029334">
    <property type="entry name" value="PP1-bd"/>
</dbReference>
<protein>
    <submittedName>
        <fullName evidence="9">Proliferation marker protein Ki-67</fullName>
    </submittedName>
</protein>
<dbReference type="GO" id="GO:0005694">
    <property type="term" value="C:chromosome"/>
    <property type="evidence" value="ECO:0007669"/>
    <property type="project" value="TreeGrafter"/>
</dbReference>
<feature type="compositionally biased region" description="Basic and acidic residues" evidence="7">
    <location>
        <begin position="1272"/>
        <end position="1285"/>
    </location>
</feature>
<evidence type="ECO:0000256" key="6">
    <source>
        <dbReference type="ARBA" id="ARBA00023306"/>
    </source>
</evidence>
<feature type="compositionally biased region" description="Basic and acidic residues" evidence="7">
    <location>
        <begin position="1987"/>
        <end position="2010"/>
    </location>
</feature>
<evidence type="ECO:0000256" key="2">
    <source>
        <dbReference type="ARBA" id="ARBA00022499"/>
    </source>
</evidence>
<dbReference type="SUPFAM" id="SSF49879">
    <property type="entry name" value="SMAD/FHA domain"/>
    <property type="match status" value="1"/>
</dbReference>
<dbReference type="GO" id="GO:0005634">
    <property type="term" value="C:nucleus"/>
    <property type="evidence" value="ECO:0007669"/>
    <property type="project" value="UniProtKB-SubCell"/>
</dbReference>
<feature type="compositionally biased region" description="Basic residues" evidence="7">
    <location>
        <begin position="2011"/>
        <end position="2020"/>
    </location>
</feature>
<name>A0A6G1QQJ9_CHAAH</name>
<feature type="region of interest" description="Disordered" evidence="7">
    <location>
        <begin position="1864"/>
        <end position="1901"/>
    </location>
</feature>
<dbReference type="Proteomes" id="UP000503349">
    <property type="component" value="Chromosome 20"/>
</dbReference>
<dbReference type="GO" id="GO:0007088">
    <property type="term" value="P:regulation of mitotic nuclear division"/>
    <property type="evidence" value="ECO:0007669"/>
    <property type="project" value="TreeGrafter"/>
</dbReference>
<feature type="region of interest" description="Disordered" evidence="7">
    <location>
        <begin position="891"/>
        <end position="917"/>
    </location>
</feature>
<feature type="compositionally biased region" description="Basic and acidic residues" evidence="7">
    <location>
        <begin position="1317"/>
        <end position="1328"/>
    </location>
</feature>
<feature type="domain" description="FHA" evidence="8">
    <location>
        <begin position="26"/>
        <end position="76"/>
    </location>
</feature>
<feature type="region of interest" description="Disordered" evidence="7">
    <location>
        <begin position="1398"/>
        <end position="1422"/>
    </location>
</feature>
<feature type="region of interest" description="Disordered" evidence="7">
    <location>
        <begin position="161"/>
        <end position="180"/>
    </location>
</feature>
<dbReference type="SMART" id="SM00240">
    <property type="entry name" value="FHA"/>
    <property type="match status" value="1"/>
</dbReference>
<gene>
    <name evidence="9" type="ORF">EXN66_Car020262</name>
</gene>
<evidence type="ECO:0000256" key="7">
    <source>
        <dbReference type="SAM" id="MobiDB-lite"/>
    </source>
</evidence>
<feature type="region of interest" description="Disordered" evidence="7">
    <location>
        <begin position="332"/>
        <end position="412"/>
    </location>
</feature>
<evidence type="ECO:0000313" key="9">
    <source>
        <dbReference type="EMBL" id="KAF3704573.1"/>
    </source>
</evidence>
<dbReference type="PRINTS" id="PR01217">
    <property type="entry name" value="PRICHEXTENSN"/>
</dbReference>
<keyword evidence="5" id="KW-0539">Nucleus</keyword>
<evidence type="ECO:0000256" key="1">
    <source>
        <dbReference type="ARBA" id="ARBA00004123"/>
    </source>
</evidence>
<evidence type="ECO:0000256" key="4">
    <source>
        <dbReference type="ARBA" id="ARBA00022843"/>
    </source>
</evidence>
<dbReference type="EMBL" id="CM015731">
    <property type="protein sequence ID" value="KAF3704573.1"/>
    <property type="molecule type" value="Genomic_DNA"/>
</dbReference>
<dbReference type="InterPro" id="IPR012568">
    <property type="entry name" value="KI67R"/>
</dbReference>
<feature type="compositionally biased region" description="Basic and acidic residues" evidence="7">
    <location>
        <begin position="1709"/>
        <end position="1721"/>
    </location>
</feature>
<reference evidence="10" key="2">
    <citation type="submission" date="2019-02" db="EMBL/GenBank/DDBJ databases">
        <title>Opniocepnalus argus Var Kimnra genome.</title>
        <authorList>
            <person name="Zhou C."/>
            <person name="Xiao S."/>
        </authorList>
    </citation>
    <scope>NUCLEOTIDE SEQUENCE [LARGE SCALE GENOMIC DNA]</scope>
</reference>
<dbReference type="PROSITE" id="PS50006">
    <property type="entry name" value="FHA_DOMAIN"/>
    <property type="match status" value="1"/>
</dbReference>
<keyword evidence="6" id="KW-0131">Cell cycle</keyword>
<accession>A0A6G1QQJ9</accession>
<feature type="compositionally biased region" description="Basic and acidic residues" evidence="7">
    <location>
        <begin position="1491"/>
        <end position="1506"/>
    </location>
</feature>
<feature type="compositionally biased region" description="Low complexity" evidence="7">
    <location>
        <begin position="454"/>
        <end position="593"/>
    </location>
</feature>
<feature type="region of interest" description="Disordered" evidence="7">
    <location>
        <begin position="713"/>
        <end position="733"/>
    </location>
</feature>
<dbReference type="Pfam" id="PF00498">
    <property type="entry name" value="FHA"/>
    <property type="match status" value="1"/>
</dbReference>
<feature type="compositionally biased region" description="Polar residues" evidence="7">
    <location>
        <begin position="1522"/>
        <end position="1536"/>
    </location>
</feature>
<sequence length="2020" mass="222039">MPLHGKIVVIKRSGGDGTEFPLTATCLFGRKPDCDIRIQLPQVSKEHCRIDLNENKEVILTNLSSVNPTLVNGEVLQQSERLKHGDLITIIDRSFRFEYPPAPTPKKRSSTGGKVLQDQQVGDTITVETDEKRISQVSQDLHFKDGTNNDNIQRCLEKTVEMESKEDDSLPPNKSTSPFGDLYQMIKKSLDVNTPLKSTSLLQTPSSRFCTPKPGSVRKNVGHSLSTKEKSTTKKDKVKDVPGTDESKGQADSLGCNGTPSSVKKKRNLPTTEMAGPTAEEAETLHQKKNSVTPPKFTVCEVIEQIAAQKSHIRRRSKESTPGNLAVTMEQEQQAVTAPPADHLQKASQRTSGIVEKVKEMSRKRRSRELPADLPKSQMKKKRVSFGGYLSPELFDKRLPPDSPLRKGAAPRRSLCLSKIEQSLLRRRASVIGTLKEFEDNSSSVQSLAKLRTPSPKKSSNAKNASPKTPTPAKKSPKSKTPSPKTPTPAKKSPKSKTPSPKAASPAKKSPKSKTPSPKAASPAKKSPKSKTPSPKAASPAKKSPKSKTPSPKTPTPAKKSPKSKTPSPKTPTPAKKSPKSKTPLPKTPTPAKNSPKAKTPLNPGVQGPTVQGRFSVSRINTPSPFAEDAVSDQLPSITVTPKIPLRRESMKSTSRKTKSVSKSAVKVMLRRSGISRASMKAMNSWADIVKFGQTKTQVAAATKRMVTTKPLKKTLSKPRTPARKVSGHVSTGHADSPVTIVVGKACKRQVVHSTGAAPRVITNFALYKKDMKMDEDMTGISEMFKTPVNERKRKSVINDSSVIQTPVESLGMSVVEPSVLTTPEEPGEMMVSPLSVESTVKRRQYNSEAVQRLLNVDQESSFVSDVPALVSHSNSSPQQKPELQECLVKRTPKQKAEPVEDIRGKRLTTPQQKREQKECLTGVKRIMKTPKQKAEPVEDIRGKLMVTPQQKQEQKECLTGVKRIMKTPKQKAEPVEDIRGKLLVTPQQKHEQEECLTGVKRIMKTPKQEAGCPEDLKENLQSPKFLEGGVSLDGAQELLETPRHMQESQDLKMADMKTPNMKSSPVVCLTGIKRIMKTPKERSAPVEDMVGVKRLMKTPREKSKPVEYNFGIKRLMKSPRLRGKAPIEDFEGLQKLLEVPLTEPTMEPNEVEVKTQLDGGLKATEEIDVHEEPQDSVSSHVINSVPAVDMPKALNTHMEEATSGHDNNESLDAIENIPQAAIDGDLPLKKPKVQTNLSKEQPEVKTKTPTSNEYSKKSIQSKRAKAAQSKAAEDKQEATEHSEDLVIPAPVRGRRWEKTKTTAPPTVRQTRNRSIKNTESEDAKLAMEKSTSQPSKAAVRPKRGKNIKTVSEDQAEINQVPSKTEMIPAADLEQDHSVNIEHQSNICSAPLEKALLKPQQGRKTKQVSEQSQSVPCTVHDEIPKADITEDAKEVCSDQLEVVSNGNKNKKAVPQAPQTESLPVGDAAFCKETDLAVTQKKSVRGRKVKFVESKPAEDKQEAKPSEESALPALARGKRGNKTEATTTSAVRQTTRNRIAKSLENTPDQHEILQEKALQTLVTEISAKATNEQILSINTSQEENYLAAEAVMKPKERKTKTPVDPLQSEPKKNEAVSEQHLVADAQPEQLINIVGKPRRERKTKPGTVKLVAEDTVVTVDTKQETQPAGRAKRGRNSQQEDTKIDNNGKTTSTETTKSEGPVKKLRRTRKADQDNVEEKREEIQSVKMVVVDESEASIEAMKTNEQPTVAAKPRRGGRKAKQGNETETPVESMEIQKVPAVCSTDKCKQGRRGKQVIEEPGITTEAPEEKLDQKLEAEDKNKSASVFKSSRVMVGKIEVSQTMPIKRTRRGTALLCTGDSTHLVSESSESALKSTEPAKKGRRAAAKTTDNVTVSSDPACPPEDLYSVAAEDSKVSKRSVKWKADLEVFEIPKVKTGKAVGGRKSKLGYQLEAENKNVSNDANKSEEEDLSDKIAETLPVKRARRGARVAEKAESSNKVDPRKDTEAETQPKVRRGRSAKK</sequence>
<dbReference type="SMART" id="SM01295">
    <property type="entry name" value="K167R"/>
    <property type="match status" value="2"/>
</dbReference>
<comment type="subcellular location">
    <subcellularLocation>
        <location evidence="1">Nucleus</location>
    </subcellularLocation>
</comment>
<feature type="region of interest" description="Disordered" evidence="7">
    <location>
        <begin position="1491"/>
        <end position="1547"/>
    </location>
</feature>
<feature type="compositionally biased region" description="Basic residues" evidence="7">
    <location>
        <begin position="713"/>
        <end position="727"/>
    </location>
</feature>
<evidence type="ECO:0000256" key="5">
    <source>
        <dbReference type="ARBA" id="ARBA00023242"/>
    </source>
</evidence>
<feature type="region of interest" description="Disordered" evidence="7">
    <location>
        <begin position="436"/>
        <end position="612"/>
    </location>
</feature>
<dbReference type="Gene3D" id="2.60.200.20">
    <property type="match status" value="1"/>
</dbReference>
<feature type="region of interest" description="Disordered" evidence="7">
    <location>
        <begin position="202"/>
        <end position="290"/>
    </location>
</feature>
<feature type="region of interest" description="Disordered" evidence="7">
    <location>
        <begin position="1933"/>
        <end position="2020"/>
    </location>
</feature>
<evidence type="ECO:0000259" key="8">
    <source>
        <dbReference type="PROSITE" id="PS50006"/>
    </source>
</evidence>
<dbReference type="PANTHER" id="PTHR21603">
    <property type="entry name" value="ANTIGEN KI-67-LIKE PROTEIN"/>
    <property type="match status" value="1"/>
</dbReference>
<feature type="region of interest" description="Disordered" evidence="7">
    <location>
        <begin position="1223"/>
        <end position="1353"/>
    </location>
</feature>
<keyword evidence="2" id="KW-1017">Isopeptide bond</keyword>
<feature type="region of interest" description="Disordered" evidence="7">
    <location>
        <begin position="1737"/>
        <end position="1773"/>
    </location>
</feature>
<evidence type="ECO:0000256" key="3">
    <source>
        <dbReference type="ARBA" id="ARBA00022553"/>
    </source>
</evidence>
<feature type="compositionally biased region" description="Basic and acidic residues" evidence="7">
    <location>
        <begin position="1806"/>
        <end position="1821"/>
    </location>
</feature>
<dbReference type="PANTHER" id="PTHR21603:SF17">
    <property type="entry name" value="PROLIFERATION MARKER PROTEIN KI-67"/>
    <property type="match status" value="1"/>
</dbReference>
<reference evidence="9 10" key="1">
    <citation type="submission" date="2019-02" db="EMBL/GenBank/DDBJ databases">
        <title>Opniocepnalus argus genome.</title>
        <authorList>
            <person name="Zhou C."/>
            <person name="Xiao S."/>
        </authorList>
    </citation>
    <scope>NUCLEOTIDE SEQUENCE [LARGE SCALE GENOMIC DNA]</scope>
    <source>
        <strain evidence="9">OARG1902GOOAL</strain>
        <tissue evidence="9">Muscle</tissue>
    </source>
</reference>
<feature type="region of interest" description="Disordered" evidence="7">
    <location>
        <begin position="1787"/>
        <end position="1823"/>
    </location>
</feature>
<dbReference type="InterPro" id="IPR000253">
    <property type="entry name" value="FHA_dom"/>
</dbReference>
<keyword evidence="10" id="KW-1185">Reference proteome</keyword>
<keyword evidence="4" id="KW-0832">Ubl conjugation</keyword>
<feature type="compositionally biased region" description="Basic residues" evidence="7">
    <location>
        <begin position="1751"/>
        <end position="1760"/>
    </location>
</feature>
<dbReference type="GO" id="GO:0051983">
    <property type="term" value="P:regulation of chromosome segregation"/>
    <property type="evidence" value="ECO:0007669"/>
    <property type="project" value="TreeGrafter"/>
</dbReference>
<dbReference type="Pfam" id="PF15276">
    <property type="entry name" value="PP1_bind"/>
    <property type="match status" value="1"/>
</dbReference>
<proteinExistence type="predicted"/>
<dbReference type="InterPro" id="IPR008984">
    <property type="entry name" value="SMAD_FHA_dom_sf"/>
</dbReference>
<feature type="compositionally biased region" description="Basic and acidic residues" evidence="7">
    <location>
        <begin position="226"/>
        <end position="249"/>
    </location>
</feature>